<dbReference type="Proteomes" id="UP000499080">
    <property type="component" value="Unassembled WGS sequence"/>
</dbReference>
<dbReference type="AlphaFoldDB" id="A0A4Y2DAL7"/>
<gene>
    <name evidence="2" type="ORF">AVEN_64363-2_1</name>
</gene>
<comment type="caution">
    <text evidence="2">The sequence shown here is derived from an EMBL/GenBank/DDBJ whole genome shotgun (WGS) entry which is preliminary data.</text>
</comment>
<dbReference type="EMBL" id="BGPR01000323">
    <property type="protein sequence ID" value="GBM13157.1"/>
    <property type="molecule type" value="Genomic_DNA"/>
</dbReference>
<proteinExistence type="predicted"/>
<feature type="non-terminal residue" evidence="2">
    <location>
        <position position="1"/>
    </location>
</feature>
<protein>
    <submittedName>
        <fullName evidence="2">Uncharacterized protein</fullName>
    </submittedName>
</protein>
<feature type="region of interest" description="Disordered" evidence="1">
    <location>
        <begin position="1"/>
        <end position="29"/>
    </location>
</feature>
<reference evidence="2 3" key="1">
    <citation type="journal article" date="2019" name="Sci. Rep.">
        <title>Orb-weaving spider Araneus ventricosus genome elucidates the spidroin gene catalogue.</title>
        <authorList>
            <person name="Kono N."/>
            <person name="Nakamura H."/>
            <person name="Ohtoshi R."/>
            <person name="Moran D.A.P."/>
            <person name="Shinohara A."/>
            <person name="Yoshida Y."/>
            <person name="Fujiwara M."/>
            <person name="Mori M."/>
            <person name="Tomita M."/>
            <person name="Arakawa K."/>
        </authorList>
    </citation>
    <scope>NUCLEOTIDE SEQUENCE [LARGE SCALE GENOMIC DNA]</scope>
</reference>
<evidence type="ECO:0000313" key="2">
    <source>
        <dbReference type="EMBL" id="GBM13157.1"/>
    </source>
</evidence>
<evidence type="ECO:0000256" key="1">
    <source>
        <dbReference type="SAM" id="MobiDB-lite"/>
    </source>
</evidence>
<keyword evidence="3" id="KW-1185">Reference proteome</keyword>
<evidence type="ECO:0000313" key="3">
    <source>
        <dbReference type="Proteomes" id="UP000499080"/>
    </source>
</evidence>
<name>A0A4Y2DAL7_ARAVE</name>
<accession>A0A4Y2DAL7</accession>
<sequence length="29" mass="3171">RFDLLVCTSERPTTEGKNPNGLEPPGSVR</sequence>
<organism evidence="2 3">
    <name type="scientific">Araneus ventricosus</name>
    <name type="common">Orbweaver spider</name>
    <name type="synonym">Epeira ventricosa</name>
    <dbReference type="NCBI Taxonomy" id="182803"/>
    <lineage>
        <taxon>Eukaryota</taxon>
        <taxon>Metazoa</taxon>
        <taxon>Ecdysozoa</taxon>
        <taxon>Arthropoda</taxon>
        <taxon>Chelicerata</taxon>
        <taxon>Arachnida</taxon>
        <taxon>Araneae</taxon>
        <taxon>Araneomorphae</taxon>
        <taxon>Entelegynae</taxon>
        <taxon>Araneoidea</taxon>
        <taxon>Araneidae</taxon>
        <taxon>Araneus</taxon>
    </lineage>
</organism>